<sequence length="1038" mass="109991">MRRIKTSTHKQGVVPRQACLTLSLVLPLVAGVQVWAQQPTPPPPPPVRSSILQLQQTPKYATNLALPTMADDTFLGQEKPGPYVLTWRNFQTGVGNPVQVFLDGKLLGAGSYNIDVTKGELAFQLPIKRTQLVRIRYGYYLGIAQKNPNATPAAPLTVSLAALGIANLSMTAMPTADTNGPRMVLNLGSKSQLLGGGFTSQLNFAPDAGGQGTTTGVAADKLGMKLGYGAGNAKNGVDLSFLRSGKDFASSVGKSLGYSDAVQSLGMAGRMTAAQWLAFNVGRSEIRDLNGKGATEAQSLGFRLGGTKGTPVANLLRNTENKTDAKGQLTAIVTEGGDFAGKVGAANLVAKRNETTTTAPDKKQSAALQENLAFNLNAKGAPTLNLNRVEDSKTDITGFKTGSQVEKGDLAGNVSGIAFNAKTNKSRVATNEKNVKQVTQVYQEAYNLAYAPKNQPSLNIARNNDFTINPAGVRVGSGTDKAELASKLRAGQFGVADLVARTQKVLTATPDKKQVELETQTLGLNYSGKKPGMPALQLTRVDEERTDAAGITKTDSNIAGLKNQFGPLSVDVKSTSADQVTPDKKRFDIEQQAYNLGYGDGKKQPKFGFFRSEDERKQEGKDWFGAVASRYDVAHKIGSADLAYQLQQNNVVTADQKSTEADLATFQVRLVSSPKRPTLAFIRTEDDKTDPAARKTELVTNKTELTSKLGAADAIVRTTQAEINTPDPKTTGVSQETALSLAAPGGTKGTGATITLTTGQAETGAATEQKQGVGVKLQPSPKVVLSAEQKDQYITPIMPDKSTGTTKNISSLTTGAELMPAPGTKLTGAWQSTDDGTTRVGTTQYGAALGTDKSAFQFTGNLKDRFALGTPTPNVAANLDTANAKLALRPFSGFQVTGAYVLNPEDPAKQNQITALTRREYGLAANLGAIQLGGTYAMNEYDAKNPEAIKAGAPTFGEYQLTLGLRFNRYTNFNGSYKNTFFYGAGPKGLQVYTLGVTHNVGSAVNFTMGGTMTSNLAVASSTQRTDYKAEAKLGVKF</sequence>
<name>A0A7W9W5X3_ARMRO</name>
<dbReference type="RefSeq" id="WP_184194196.1">
    <property type="nucleotide sequence ID" value="NZ_JACHGW010000002.1"/>
</dbReference>
<dbReference type="EMBL" id="JACHGW010000002">
    <property type="protein sequence ID" value="MBB6050028.1"/>
    <property type="molecule type" value="Genomic_DNA"/>
</dbReference>
<reference evidence="2 3" key="1">
    <citation type="submission" date="2020-08" db="EMBL/GenBank/DDBJ databases">
        <title>Genomic Encyclopedia of Type Strains, Phase IV (KMG-IV): sequencing the most valuable type-strain genomes for metagenomic binning, comparative biology and taxonomic classification.</title>
        <authorList>
            <person name="Goeker M."/>
        </authorList>
    </citation>
    <scope>NUCLEOTIDE SEQUENCE [LARGE SCALE GENOMIC DNA]</scope>
    <source>
        <strain evidence="2 3">DSM 23562</strain>
    </source>
</reference>
<evidence type="ECO:0000256" key="1">
    <source>
        <dbReference type="SAM" id="SignalP"/>
    </source>
</evidence>
<proteinExistence type="predicted"/>
<protein>
    <submittedName>
        <fullName evidence="2">Uncharacterized protein</fullName>
    </submittedName>
</protein>
<dbReference type="Proteomes" id="UP000520814">
    <property type="component" value="Unassembled WGS sequence"/>
</dbReference>
<accession>A0A7W9W5X3</accession>
<organism evidence="2 3">
    <name type="scientific">Armatimonas rosea</name>
    <dbReference type="NCBI Taxonomy" id="685828"/>
    <lineage>
        <taxon>Bacteria</taxon>
        <taxon>Bacillati</taxon>
        <taxon>Armatimonadota</taxon>
        <taxon>Armatimonadia</taxon>
        <taxon>Armatimonadales</taxon>
        <taxon>Armatimonadaceae</taxon>
        <taxon>Armatimonas</taxon>
    </lineage>
</organism>
<feature type="chain" id="PRO_5030815334" evidence="1">
    <location>
        <begin position="37"/>
        <end position="1038"/>
    </location>
</feature>
<keyword evidence="3" id="KW-1185">Reference proteome</keyword>
<feature type="signal peptide" evidence="1">
    <location>
        <begin position="1"/>
        <end position="36"/>
    </location>
</feature>
<keyword evidence="1" id="KW-0732">Signal</keyword>
<evidence type="ECO:0000313" key="2">
    <source>
        <dbReference type="EMBL" id="MBB6050028.1"/>
    </source>
</evidence>
<dbReference type="AlphaFoldDB" id="A0A7W9W5X3"/>
<gene>
    <name evidence="2" type="ORF">HNQ39_001819</name>
</gene>
<evidence type="ECO:0000313" key="3">
    <source>
        <dbReference type="Proteomes" id="UP000520814"/>
    </source>
</evidence>
<comment type="caution">
    <text evidence="2">The sequence shown here is derived from an EMBL/GenBank/DDBJ whole genome shotgun (WGS) entry which is preliminary data.</text>
</comment>